<sequence length="63" mass="7459">MNDYLIQNPENYHQDPRYFKIIDAFIEFKEISQCVAEGLSQMIKKDYICAIGHLYKALELEES</sequence>
<evidence type="ECO:0000313" key="1">
    <source>
        <dbReference type="EMBL" id="CAG8624714.1"/>
    </source>
</evidence>
<gene>
    <name evidence="1" type="ORF">DHETER_LOCUS8158</name>
</gene>
<name>A0ACA9N323_9GLOM</name>
<organism evidence="1 2">
    <name type="scientific">Dentiscutata heterogama</name>
    <dbReference type="NCBI Taxonomy" id="1316150"/>
    <lineage>
        <taxon>Eukaryota</taxon>
        <taxon>Fungi</taxon>
        <taxon>Fungi incertae sedis</taxon>
        <taxon>Mucoromycota</taxon>
        <taxon>Glomeromycotina</taxon>
        <taxon>Glomeromycetes</taxon>
        <taxon>Diversisporales</taxon>
        <taxon>Gigasporaceae</taxon>
        <taxon>Dentiscutata</taxon>
    </lineage>
</organism>
<dbReference type="Proteomes" id="UP000789702">
    <property type="component" value="Unassembled WGS sequence"/>
</dbReference>
<keyword evidence="2" id="KW-1185">Reference proteome</keyword>
<dbReference type="EMBL" id="CAJVPU010012571">
    <property type="protein sequence ID" value="CAG8624714.1"/>
    <property type="molecule type" value="Genomic_DNA"/>
</dbReference>
<protein>
    <submittedName>
        <fullName evidence="1">261_t:CDS:1</fullName>
    </submittedName>
</protein>
<evidence type="ECO:0000313" key="2">
    <source>
        <dbReference type="Proteomes" id="UP000789702"/>
    </source>
</evidence>
<comment type="caution">
    <text evidence="1">The sequence shown here is derived from an EMBL/GenBank/DDBJ whole genome shotgun (WGS) entry which is preliminary data.</text>
</comment>
<reference evidence="1" key="1">
    <citation type="submission" date="2021-06" db="EMBL/GenBank/DDBJ databases">
        <authorList>
            <person name="Kallberg Y."/>
            <person name="Tangrot J."/>
            <person name="Rosling A."/>
        </authorList>
    </citation>
    <scope>NUCLEOTIDE SEQUENCE</scope>
    <source>
        <strain evidence="1">IL203A</strain>
    </source>
</reference>
<accession>A0ACA9N323</accession>
<proteinExistence type="predicted"/>